<accession>A0ABX9SZC3</accession>
<keyword evidence="1" id="KW-0805">Transcription regulation</keyword>
<evidence type="ECO:0000256" key="3">
    <source>
        <dbReference type="ARBA" id="ARBA00023163"/>
    </source>
</evidence>
<protein>
    <submittedName>
        <fullName evidence="6">TetR family transcriptional regulator</fullName>
    </submittedName>
</protein>
<keyword evidence="3" id="KW-0804">Transcription</keyword>
<dbReference type="SUPFAM" id="SSF46689">
    <property type="entry name" value="Homeodomain-like"/>
    <property type="match status" value="1"/>
</dbReference>
<dbReference type="InterPro" id="IPR001647">
    <property type="entry name" value="HTH_TetR"/>
</dbReference>
<gene>
    <name evidence="6" type="ORF">DFR51_2485</name>
</gene>
<dbReference type="Proteomes" id="UP000276029">
    <property type="component" value="Unassembled WGS sequence"/>
</dbReference>
<dbReference type="InterPro" id="IPR009057">
    <property type="entry name" value="Homeodomain-like_sf"/>
</dbReference>
<evidence type="ECO:0000256" key="4">
    <source>
        <dbReference type="PROSITE-ProRule" id="PRU00335"/>
    </source>
</evidence>
<evidence type="ECO:0000313" key="7">
    <source>
        <dbReference type="Proteomes" id="UP000276029"/>
    </source>
</evidence>
<evidence type="ECO:0000313" key="6">
    <source>
        <dbReference type="EMBL" id="RKS89267.1"/>
    </source>
</evidence>
<organism evidence="6 7">
    <name type="scientific">Sphingosinicella microcystinivorans</name>
    <dbReference type="NCBI Taxonomy" id="335406"/>
    <lineage>
        <taxon>Bacteria</taxon>
        <taxon>Pseudomonadati</taxon>
        <taxon>Pseudomonadota</taxon>
        <taxon>Alphaproteobacteria</taxon>
        <taxon>Sphingomonadales</taxon>
        <taxon>Sphingosinicellaceae</taxon>
        <taxon>Sphingosinicella</taxon>
    </lineage>
</organism>
<evidence type="ECO:0000259" key="5">
    <source>
        <dbReference type="PROSITE" id="PS50977"/>
    </source>
</evidence>
<name>A0ABX9SZC3_SPHMI</name>
<dbReference type="Pfam" id="PF00440">
    <property type="entry name" value="TetR_N"/>
    <property type="match status" value="1"/>
</dbReference>
<keyword evidence="2 4" id="KW-0238">DNA-binding</keyword>
<sequence length="195" mass="20786">MKDALLQAAKDLLWEDGYGRMSPARVLSVSGAGQGSLYHHFSGKAGLAKAAIEEIEIELSDAARAVFDPSTPPLDRLRAYLLAERNGLKGCRLGRLANEAEVLASPDLSAPIARYFTLVQLCIATALEEAMSAGQIDRRIDAYATAAMLLAVVQGGYVISRASDRGEQIVSATNAAWAMLKLLQKAPNGPKKSES</sequence>
<reference evidence="6 7" key="1">
    <citation type="submission" date="2018-10" db="EMBL/GenBank/DDBJ databases">
        <title>Genomic Encyclopedia of Type Strains, Phase IV (KMG-IV): sequencing the most valuable type-strain genomes for metagenomic binning, comparative biology and taxonomic classification.</title>
        <authorList>
            <person name="Goeker M."/>
        </authorList>
    </citation>
    <scope>NUCLEOTIDE SEQUENCE [LARGE SCALE GENOMIC DNA]</scope>
    <source>
        <strain evidence="6 7">DSM 19791</strain>
    </source>
</reference>
<keyword evidence="7" id="KW-1185">Reference proteome</keyword>
<comment type="caution">
    <text evidence="6">The sequence shown here is derived from an EMBL/GenBank/DDBJ whole genome shotgun (WGS) entry which is preliminary data.</text>
</comment>
<dbReference type="InterPro" id="IPR036271">
    <property type="entry name" value="Tet_transcr_reg_TetR-rel_C_sf"/>
</dbReference>
<dbReference type="Pfam" id="PF16925">
    <property type="entry name" value="TetR_C_13"/>
    <property type="match status" value="1"/>
</dbReference>
<evidence type="ECO:0000256" key="2">
    <source>
        <dbReference type="ARBA" id="ARBA00023125"/>
    </source>
</evidence>
<dbReference type="PANTHER" id="PTHR47506:SF3">
    <property type="entry name" value="HTH-TYPE TRANSCRIPTIONAL REGULATOR LMRA"/>
    <property type="match status" value="1"/>
</dbReference>
<dbReference type="InterPro" id="IPR011075">
    <property type="entry name" value="TetR_C"/>
</dbReference>
<dbReference type="Gene3D" id="1.10.357.10">
    <property type="entry name" value="Tetracycline Repressor, domain 2"/>
    <property type="match status" value="1"/>
</dbReference>
<dbReference type="RefSeq" id="WP_121051461.1">
    <property type="nucleotide sequence ID" value="NZ_RBWX01000008.1"/>
</dbReference>
<dbReference type="PRINTS" id="PR00455">
    <property type="entry name" value="HTHTETR"/>
</dbReference>
<dbReference type="PROSITE" id="PS50977">
    <property type="entry name" value="HTH_TETR_2"/>
    <property type="match status" value="1"/>
</dbReference>
<evidence type="ECO:0000256" key="1">
    <source>
        <dbReference type="ARBA" id="ARBA00023015"/>
    </source>
</evidence>
<dbReference type="SUPFAM" id="SSF48498">
    <property type="entry name" value="Tetracyclin repressor-like, C-terminal domain"/>
    <property type="match status" value="1"/>
</dbReference>
<feature type="domain" description="HTH tetR-type" evidence="5">
    <location>
        <begin position="1"/>
        <end position="59"/>
    </location>
</feature>
<dbReference type="EMBL" id="RBWX01000008">
    <property type="protein sequence ID" value="RKS89267.1"/>
    <property type="molecule type" value="Genomic_DNA"/>
</dbReference>
<feature type="DNA-binding region" description="H-T-H motif" evidence="4">
    <location>
        <begin position="22"/>
        <end position="41"/>
    </location>
</feature>
<dbReference type="PANTHER" id="PTHR47506">
    <property type="entry name" value="TRANSCRIPTIONAL REGULATORY PROTEIN"/>
    <property type="match status" value="1"/>
</dbReference>
<proteinExistence type="predicted"/>